<dbReference type="CDD" id="cd07043">
    <property type="entry name" value="STAS_anti-anti-sigma_factors"/>
    <property type="match status" value="1"/>
</dbReference>
<dbReference type="AlphaFoldDB" id="A0A1H3T3F0"/>
<dbReference type="GO" id="GO:0043856">
    <property type="term" value="F:anti-sigma factor antagonist activity"/>
    <property type="evidence" value="ECO:0007669"/>
    <property type="project" value="InterPro"/>
</dbReference>
<reference evidence="4 5" key="1">
    <citation type="submission" date="2016-10" db="EMBL/GenBank/DDBJ databases">
        <authorList>
            <person name="de Groot N.N."/>
        </authorList>
    </citation>
    <scope>NUCLEOTIDE SEQUENCE [LARGE SCALE GENOMIC DNA]</scope>
    <source>
        <strain evidence="4 5">CPCC 202699</strain>
    </source>
</reference>
<dbReference type="InterPro" id="IPR003658">
    <property type="entry name" value="Anti-sigma_ant"/>
</dbReference>
<dbReference type="Proteomes" id="UP000199515">
    <property type="component" value="Unassembled WGS sequence"/>
</dbReference>
<dbReference type="STRING" id="589385.SAMN05421504_11770"/>
<evidence type="ECO:0000313" key="5">
    <source>
        <dbReference type="Proteomes" id="UP000199515"/>
    </source>
</evidence>
<accession>A0A1H3T3F0</accession>
<dbReference type="InterPro" id="IPR002645">
    <property type="entry name" value="STAS_dom"/>
</dbReference>
<dbReference type="NCBIfam" id="TIGR00377">
    <property type="entry name" value="ant_ant_sig"/>
    <property type="match status" value="1"/>
</dbReference>
<evidence type="ECO:0000259" key="3">
    <source>
        <dbReference type="PROSITE" id="PS50801"/>
    </source>
</evidence>
<comment type="similarity">
    <text evidence="1 2">Belongs to the anti-sigma-factor antagonist family.</text>
</comment>
<keyword evidence="5" id="KW-1185">Reference proteome</keyword>
<evidence type="ECO:0000256" key="2">
    <source>
        <dbReference type="RuleBase" id="RU003749"/>
    </source>
</evidence>
<dbReference type="OrthoDB" id="9793697at2"/>
<evidence type="ECO:0000256" key="1">
    <source>
        <dbReference type="ARBA" id="ARBA00009013"/>
    </source>
</evidence>
<dbReference type="RefSeq" id="WP_091300214.1">
    <property type="nucleotide sequence ID" value="NZ_FNON01000017.1"/>
</dbReference>
<dbReference type="Gene3D" id="3.30.750.24">
    <property type="entry name" value="STAS domain"/>
    <property type="match status" value="1"/>
</dbReference>
<dbReference type="InterPro" id="IPR058548">
    <property type="entry name" value="MlaB-like_STAS"/>
</dbReference>
<dbReference type="PANTHER" id="PTHR33495:SF2">
    <property type="entry name" value="ANTI-SIGMA FACTOR ANTAGONIST TM_1081-RELATED"/>
    <property type="match status" value="1"/>
</dbReference>
<evidence type="ECO:0000313" key="4">
    <source>
        <dbReference type="EMBL" id="SDZ44873.1"/>
    </source>
</evidence>
<sequence>MPSPEPDATTPGFTIKADAEPRVVVTGELDLLTSPQLQERLDALIDDKGTERLVIDLSGVTFFDSSALNVLLQAQGRAGERKVSLAIVPSDAVSRVIDLTGVGEHLTVVQEPPAS</sequence>
<dbReference type="InterPro" id="IPR036513">
    <property type="entry name" value="STAS_dom_sf"/>
</dbReference>
<dbReference type="EMBL" id="FNON01000017">
    <property type="protein sequence ID" value="SDZ44873.1"/>
    <property type="molecule type" value="Genomic_DNA"/>
</dbReference>
<gene>
    <name evidence="4" type="ORF">SAMN05421504_11770</name>
</gene>
<dbReference type="PANTHER" id="PTHR33495">
    <property type="entry name" value="ANTI-SIGMA FACTOR ANTAGONIST TM_1081-RELATED-RELATED"/>
    <property type="match status" value="1"/>
</dbReference>
<dbReference type="Pfam" id="PF13466">
    <property type="entry name" value="STAS_2"/>
    <property type="match status" value="1"/>
</dbReference>
<dbReference type="PROSITE" id="PS50801">
    <property type="entry name" value="STAS"/>
    <property type="match status" value="1"/>
</dbReference>
<name>A0A1H3T3F0_9PSEU</name>
<proteinExistence type="inferred from homology"/>
<protein>
    <recommendedName>
        <fullName evidence="2">Anti-sigma factor antagonist</fullName>
    </recommendedName>
</protein>
<feature type="domain" description="STAS" evidence="3">
    <location>
        <begin position="23"/>
        <end position="115"/>
    </location>
</feature>
<dbReference type="SUPFAM" id="SSF52091">
    <property type="entry name" value="SpoIIaa-like"/>
    <property type="match status" value="1"/>
</dbReference>
<organism evidence="4 5">
    <name type="scientific">Amycolatopsis xylanica</name>
    <dbReference type="NCBI Taxonomy" id="589385"/>
    <lineage>
        <taxon>Bacteria</taxon>
        <taxon>Bacillati</taxon>
        <taxon>Actinomycetota</taxon>
        <taxon>Actinomycetes</taxon>
        <taxon>Pseudonocardiales</taxon>
        <taxon>Pseudonocardiaceae</taxon>
        <taxon>Amycolatopsis</taxon>
    </lineage>
</organism>